<reference evidence="4" key="1">
    <citation type="submission" date="2023-07" db="EMBL/GenBank/DDBJ databases">
        <title>Myceligenerans salitolerans sp. nov., a halotolerant actinomycete isolated from a salt lake in Xinjiang, China.</title>
        <authorList>
            <person name="Guan T."/>
        </authorList>
    </citation>
    <scope>NUCLEOTIDE SEQUENCE [LARGE SCALE GENOMIC DNA]</scope>
    <source>
        <strain evidence="4">XHU 5031</strain>
    </source>
</reference>
<evidence type="ECO:0000313" key="3">
    <source>
        <dbReference type="EMBL" id="MBO0609862.1"/>
    </source>
</evidence>
<protein>
    <submittedName>
        <fullName evidence="3">Uncharacterized protein</fullName>
    </submittedName>
</protein>
<evidence type="ECO:0000313" key="4">
    <source>
        <dbReference type="Proteomes" id="UP000664617"/>
    </source>
</evidence>
<keyword evidence="2" id="KW-0812">Transmembrane</keyword>
<name>A0ABS3IA35_9MICO</name>
<proteinExistence type="predicted"/>
<dbReference type="EMBL" id="JAFMPK010000045">
    <property type="protein sequence ID" value="MBO0609862.1"/>
    <property type="molecule type" value="Genomic_DNA"/>
</dbReference>
<dbReference type="Proteomes" id="UP000664617">
    <property type="component" value="Unassembled WGS sequence"/>
</dbReference>
<keyword evidence="2" id="KW-0472">Membrane</keyword>
<dbReference type="RefSeq" id="WP_207275813.1">
    <property type="nucleotide sequence ID" value="NZ_JAFMPK010000045.1"/>
</dbReference>
<organism evidence="3 4">
    <name type="scientific">Myceligenerans salitolerans</name>
    <dbReference type="NCBI Taxonomy" id="1230528"/>
    <lineage>
        <taxon>Bacteria</taxon>
        <taxon>Bacillati</taxon>
        <taxon>Actinomycetota</taxon>
        <taxon>Actinomycetes</taxon>
        <taxon>Micrococcales</taxon>
        <taxon>Promicromonosporaceae</taxon>
        <taxon>Myceligenerans</taxon>
    </lineage>
</organism>
<comment type="caution">
    <text evidence="3">The sequence shown here is derived from an EMBL/GenBank/DDBJ whole genome shotgun (WGS) entry which is preliminary data.</text>
</comment>
<evidence type="ECO:0000256" key="1">
    <source>
        <dbReference type="SAM" id="MobiDB-lite"/>
    </source>
</evidence>
<sequence length="242" mass="25425">MSSSGPTSRTVVTRTTLTAVILGVLGVLADAAGLVSFFSGKDMPGLMNRATRQPAAESPTNAPASPIPPQSSVAPDAPERRDEPEPEATEDVVTPATGNDAVDEPQTSELEDALSETARAPSRDQDAVPNMGLSLSPPDFPASDPRTILIEVADATPDTYVDVEIADPASEWGGGCPEIEPSDNCNLLASDGERTDAVGYMAVEFEWFGYPGHDGIHHPGEYTVTVRDRATGAVLSLEFIAY</sequence>
<feature type="region of interest" description="Disordered" evidence="1">
    <location>
        <begin position="50"/>
        <end position="129"/>
    </location>
</feature>
<feature type="transmembrane region" description="Helical" evidence="2">
    <location>
        <begin position="20"/>
        <end position="39"/>
    </location>
</feature>
<keyword evidence="2" id="KW-1133">Transmembrane helix</keyword>
<keyword evidence="4" id="KW-1185">Reference proteome</keyword>
<gene>
    <name evidence="3" type="ORF">J0911_12580</name>
</gene>
<accession>A0ABS3IA35</accession>
<evidence type="ECO:0000256" key="2">
    <source>
        <dbReference type="SAM" id="Phobius"/>
    </source>
</evidence>